<evidence type="ECO:0000256" key="3">
    <source>
        <dbReference type="ARBA" id="ARBA00022723"/>
    </source>
</evidence>
<dbReference type="CDD" id="cd19821">
    <property type="entry name" value="Bbox1_BBX-like"/>
    <property type="match status" value="1"/>
</dbReference>
<dbReference type="GO" id="GO:0005634">
    <property type="term" value="C:nucleus"/>
    <property type="evidence" value="ECO:0007669"/>
    <property type="project" value="UniProtKB-SubCell"/>
</dbReference>
<dbReference type="GO" id="GO:0006355">
    <property type="term" value="P:regulation of DNA-templated transcription"/>
    <property type="evidence" value="ECO:0007669"/>
    <property type="project" value="UniProtKB-ARBA"/>
</dbReference>
<evidence type="ECO:0000256" key="7">
    <source>
        <dbReference type="ARBA" id="ARBA00023242"/>
    </source>
</evidence>
<accession>A0AAN7L3B5</accession>
<evidence type="ECO:0000259" key="11">
    <source>
        <dbReference type="PROSITE" id="PS50119"/>
    </source>
</evidence>
<dbReference type="InterPro" id="IPR000315">
    <property type="entry name" value="Znf_B-box"/>
</dbReference>
<evidence type="ECO:0000256" key="2">
    <source>
        <dbReference type="ARBA" id="ARBA00010024"/>
    </source>
</evidence>
<evidence type="ECO:0000256" key="8">
    <source>
        <dbReference type="PROSITE-ProRule" id="PRU00024"/>
    </source>
</evidence>
<evidence type="ECO:0000256" key="1">
    <source>
        <dbReference type="ARBA" id="ARBA00004123"/>
    </source>
</evidence>
<evidence type="ECO:0000256" key="4">
    <source>
        <dbReference type="ARBA" id="ARBA00022737"/>
    </source>
</evidence>
<keyword evidence="6" id="KW-0862">Zinc</keyword>
<dbReference type="GO" id="GO:0008270">
    <property type="term" value="F:zinc ion binding"/>
    <property type="evidence" value="ECO:0007669"/>
    <property type="project" value="UniProtKB-KW"/>
</dbReference>
<proteinExistence type="inferred from homology"/>
<comment type="caution">
    <text evidence="13">The sequence shown here is derived from an EMBL/GenBank/DDBJ whole genome shotgun (WGS) entry which is preliminary data.</text>
</comment>
<evidence type="ECO:0000256" key="9">
    <source>
        <dbReference type="PROSITE-ProRule" id="PRU00357"/>
    </source>
</evidence>
<dbReference type="PROSITE" id="PS50119">
    <property type="entry name" value="ZF_BBOX"/>
    <property type="match status" value="2"/>
</dbReference>
<dbReference type="Pfam" id="PF06203">
    <property type="entry name" value="CCT"/>
    <property type="match status" value="1"/>
</dbReference>
<reference evidence="13 14" key="1">
    <citation type="journal article" date="2023" name="Hortic Res">
        <title>Pangenome of water caltrop reveals structural variations and asymmetric subgenome divergence after allopolyploidization.</title>
        <authorList>
            <person name="Zhang X."/>
            <person name="Chen Y."/>
            <person name="Wang L."/>
            <person name="Yuan Y."/>
            <person name="Fang M."/>
            <person name="Shi L."/>
            <person name="Lu R."/>
            <person name="Comes H.P."/>
            <person name="Ma Y."/>
            <person name="Chen Y."/>
            <person name="Huang G."/>
            <person name="Zhou Y."/>
            <person name="Zheng Z."/>
            <person name="Qiu Y."/>
        </authorList>
    </citation>
    <scope>NUCLEOTIDE SEQUENCE [LARGE SCALE GENOMIC DNA]</scope>
    <source>
        <tissue evidence="13">Roots</tissue>
    </source>
</reference>
<keyword evidence="5 8" id="KW-0863">Zinc-finger</keyword>
<gene>
    <name evidence="13" type="ORF">SAY87_017997</name>
</gene>
<feature type="domain" description="B box-type" evidence="11">
    <location>
        <begin position="14"/>
        <end position="59"/>
    </location>
</feature>
<keyword evidence="4" id="KW-0677">Repeat</keyword>
<dbReference type="InterPro" id="IPR010402">
    <property type="entry name" value="CCT_domain"/>
</dbReference>
<evidence type="ECO:0000256" key="5">
    <source>
        <dbReference type="ARBA" id="ARBA00022771"/>
    </source>
</evidence>
<dbReference type="InterPro" id="IPR049808">
    <property type="entry name" value="CONSTANS-like_Bbox1"/>
</dbReference>
<comment type="similarity">
    <text evidence="2">Belongs to the CONSTANS family.</text>
</comment>
<comment type="subcellular location">
    <subcellularLocation>
        <location evidence="1 9">Nucleus</location>
    </subcellularLocation>
</comment>
<keyword evidence="14" id="KW-1185">Reference proteome</keyword>
<dbReference type="AlphaFoldDB" id="A0AAN7L3B5"/>
<dbReference type="PANTHER" id="PTHR31717">
    <property type="entry name" value="ZINC FINGER PROTEIN CONSTANS-LIKE 10"/>
    <property type="match status" value="1"/>
</dbReference>
<dbReference type="EMBL" id="JAXIOK010000002">
    <property type="protein sequence ID" value="KAK4777810.1"/>
    <property type="molecule type" value="Genomic_DNA"/>
</dbReference>
<evidence type="ECO:0000256" key="10">
    <source>
        <dbReference type="SAM" id="MobiDB-lite"/>
    </source>
</evidence>
<dbReference type="Proteomes" id="UP001345219">
    <property type="component" value="Chromosome 14"/>
</dbReference>
<sequence length="455" mass="50104">MSMVIAGTAPGDGFDKSLCDFCSEKTAVLYCRADSARLCVFCDHHVHSANLLSHKHLRSQICDGCGSRPGSVRCRTDNVLLCQDCDKDVHGSCSAPSPHDRATVEGFSGVPSLIELASMWEIDLADEKRSSQGTVEGHLLEDVVSPFGLHDFILPCENVVVGYPNATKCGEMASILKKQNPGLGRLRQVLKKQLEELAPRDLPEVGGEDLVLGSPSTHSWRENLEDFDSADAAKQQPLLTAVAAPLTRRNLRDDGASDRLMFGDIGCNHRAHTPQIWDFNLGRCRDHNEPDHFGYGKNDEGITVMSFGGAGMGTSSEKALGDVYQLSFHVAPKDTAFIDDNLKSTAFSQCLATFESDDLPIPGPSSKARGPSGSKDHQLTNMTLTSKNTRRSFLKTVADMRLTSQNRGNAMLRYREKKKTRRFEKLIRYQSRKARADTRERVKGRFIKASEAPYA</sequence>
<evidence type="ECO:0000313" key="14">
    <source>
        <dbReference type="Proteomes" id="UP001345219"/>
    </source>
</evidence>
<dbReference type="Pfam" id="PF00643">
    <property type="entry name" value="zf-B_box"/>
    <property type="match status" value="1"/>
</dbReference>
<evidence type="ECO:0000313" key="13">
    <source>
        <dbReference type="EMBL" id="KAK4777810.1"/>
    </source>
</evidence>
<evidence type="ECO:0000256" key="6">
    <source>
        <dbReference type="ARBA" id="ARBA00022833"/>
    </source>
</evidence>
<dbReference type="PANTHER" id="PTHR31717:SF45">
    <property type="entry name" value="ZINC FINGER PROTEIN CONSTANS-LIKE 14-RELATED"/>
    <property type="match status" value="1"/>
</dbReference>
<name>A0AAN7L3B5_9MYRT</name>
<dbReference type="SMART" id="SM00336">
    <property type="entry name" value="BBOX"/>
    <property type="match status" value="2"/>
</dbReference>
<feature type="domain" description="CCT" evidence="12">
    <location>
        <begin position="407"/>
        <end position="449"/>
    </location>
</feature>
<keyword evidence="7 9" id="KW-0539">Nucleus</keyword>
<feature type="domain" description="B box-type" evidence="11">
    <location>
        <begin position="57"/>
        <end position="104"/>
    </location>
</feature>
<feature type="region of interest" description="Disordered" evidence="10">
    <location>
        <begin position="358"/>
        <end position="379"/>
    </location>
</feature>
<organism evidence="13 14">
    <name type="scientific">Trapa incisa</name>
    <dbReference type="NCBI Taxonomy" id="236973"/>
    <lineage>
        <taxon>Eukaryota</taxon>
        <taxon>Viridiplantae</taxon>
        <taxon>Streptophyta</taxon>
        <taxon>Embryophyta</taxon>
        <taxon>Tracheophyta</taxon>
        <taxon>Spermatophyta</taxon>
        <taxon>Magnoliopsida</taxon>
        <taxon>eudicotyledons</taxon>
        <taxon>Gunneridae</taxon>
        <taxon>Pentapetalae</taxon>
        <taxon>rosids</taxon>
        <taxon>malvids</taxon>
        <taxon>Myrtales</taxon>
        <taxon>Lythraceae</taxon>
        <taxon>Trapa</taxon>
    </lineage>
</organism>
<dbReference type="PROSITE" id="PS51017">
    <property type="entry name" value="CCT"/>
    <property type="match status" value="1"/>
</dbReference>
<protein>
    <submittedName>
        <fullName evidence="13">Uncharacterized protein</fullName>
    </submittedName>
</protein>
<evidence type="ECO:0000259" key="12">
    <source>
        <dbReference type="PROSITE" id="PS51017"/>
    </source>
</evidence>
<keyword evidence="3" id="KW-0479">Metal-binding</keyword>